<name>A0A5B0M6G0_PUCGR</name>
<keyword evidence="1" id="KW-0547">Nucleotide-binding</keyword>
<evidence type="ECO:0000313" key="4">
    <source>
        <dbReference type="Proteomes" id="UP000324748"/>
    </source>
</evidence>
<dbReference type="SUPFAM" id="SSF56801">
    <property type="entry name" value="Acetyl-CoA synthetase-like"/>
    <property type="match status" value="1"/>
</dbReference>
<organism evidence="3 4">
    <name type="scientific">Puccinia graminis f. sp. tritici</name>
    <dbReference type="NCBI Taxonomy" id="56615"/>
    <lineage>
        <taxon>Eukaryota</taxon>
        <taxon>Fungi</taxon>
        <taxon>Dikarya</taxon>
        <taxon>Basidiomycota</taxon>
        <taxon>Pucciniomycotina</taxon>
        <taxon>Pucciniomycetes</taxon>
        <taxon>Pucciniales</taxon>
        <taxon>Pucciniaceae</taxon>
        <taxon>Puccinia</taxon>
    </lineage>
</organism>
<dbReference type="GO" id="GO:0005524">
    <property type="term" value="F:ATP binding"/>
    <property type="evidence" value="ECO:0007669"/>
    <property type="project" value="UniProtKB-KW"/>
</dbReference>
<dbReference type="GO" id="GO:0004467">
    <property type="term" value="F:long-chain fatty acid-CoA ligase activity"/>
    <property type="evidence" value="ECO:0007669"/>
    <property type="project" value="TreeGrafter"/>
</dbReference>
<dbReference type="PANTHER" id="PTHR43272">
    <property type="entry name" value="LONG-CHAIN-FATTY-ACID--COA LIGASE"/>
    <property type="match status" value="1"/>
</dbReference>
<accession>A0A5B0M6G0</accession>
<reference evidence="3 4" key="1">
    <citation type="submission" date="2019-05" db="EMBL/GenBank/DDBJ databases">
        <title>Emergence of the Ug99 lineage of the wheat stem rust pathogen through somatic hybridization.</title>
        <authorList>
            <person name="Li F."/>
            <person name="Upadhyaya N.M."/>
            <person name="Sperschneider J."/>
            <person name="Matny O."/>
            <person name="Nguyen-Phuc H."/>
            <person name="Mago R."/>
            <person name="Raley C."/>
            <person name="Miller M.E."/>
            <person name="Silverstein K.A.T."/>
            <person name="Henningsen E."/>
            <person name="Hirsch C.D."/>
            <person name="Visser B."/>
            <person name="Pretorius Z.A."/>
            <person name="Steffenson B.J."/>
            <person name="Schwessinger B."/>
            <person name="Dodds P.N."/>
            <person name="Figueroa M."/>
        </authorList>
    </citation>
    <scope>NUCLEOTIDE SEQUENCE [LARGE SCALE GENOMIC DNA]</scope>
    <source>
        <strain evidence="3">21-0</strain>
    </source>
</reference>
<dbReference type="GO" id="GO:0005783">
    <property type="term" value="C:endoplasmic reticulum"/>
    <property type="evidence" value="ECO:0007669"/>
    <property type="project" value="TreeGrafter"/>
</dbReference>
<proteinExistence type="predicted"/>
<dbReference type="GO" id="GO:0016020">
    <property type="term" value="C:membrane"/>
    <property type="evidence" value="ECO:0007669"/>
    <property type="project" value="TreeGrafter"/>
</dbReference>
<protein>
    <recommendedName>
        <fullName evidence="5">AMP-binding enzyme C-terminal domain-containing protein</fullName>
    </recommendedName>
</protein>
<dbReference type="Proteomes" id="UP000324748">
    <property type="component" value="Unassembled WGS sequence"/>
</dbReference>
<sequence length="124" mass="13894">MKRVDSRSSTGTRTWSSWPQGEYVALEKVEGAYSVSPLISQIYLHGDSLKSYLVAVIVPEPPVFQVRQAVLKEMEKTAASAKLLGFERIKNIHLTMEPFSVENELLTPTFKLKRAMVGCYANTT</sequence>
<evidence type="ECO:0000256" key="2">
    <source>
        <dbReference type="ARBA" id="ARBA00022840"/>
    </source>
</evidence>
<keyword evidence="2" id="KW-0067">ATP-binding</keyword>
<evidence type="ECO:0008006" key="5">
    <source>
        <dbReference type="Google" id="ProtNLM"/>
    </source>
</evidence>
<evidence type="ECO:0000313" key="3">
    <source>
        <dbReference type="EMBL" id="KAA1072747.1"/>
    </source>
</evidence>
<evidence type="ECO:0000256" key="1">
    <source>
        <dbReference type="ARBA" id="ARBA00022741"/>
    </source>
</evidence>
<dbReference type="EMBL" id="VSWC01000163">
    <property type="protein sequence ID" value="KAA1072747.1"/>
    <property type="molecule type" value="Genomic_DNA"/>
</dbReference>
<comment type="caution">
    <text evidence="3">The sequence shown here is derived from an EMBL/GenBank/DDBJ whole genome shotgun (WGS) entry which is preliminary data.</text>
</comment>
<keyword evidence="4" id="KW-1185">Reference proteome</keyword>
<dbReference type="PANTHER" id="PTHR43272:SF33">
    <property type="entry name" value="AMP-BINDING DOMAIN-CONTAINING PROTEIN-RELATED"/>
    <property type="match status" value="1"/>
</dbReference>
<gene>
    <name evidence="3" type="ORF">PGT21_000825</name>
</gene>
<dbReference type="OrthoDB" id="1700726at2759"/>
<dbReference type="AlphaFoldDB" id="A0A5B0M6G0"/>